<keyword evidence="4" id="KW-0732">Signal</keyword>
<comment type="subcellular location">
    <subcellularLocation>
        <location evidence="1">Membrane</location>
        <topology evidence="1">Single-pass membrane protein</topology>
    </subcellularLocation>
</comment>
<feature type="domain" description="Malectin-like" evidence="10">
    <location>
        <begin position="2"/>
        <end position="52"/>
    </location>
</feature>
<evidence type="ECO:0000313" key="12">
    <source>
        <dbReference type="Proteomes" id="UP000008694"/>
    </source>
</evidence>
<keyword evidence="2" id="KW-0433">Leucine-rich repeat</keyword>
<keyword evidence="8" id="KW-0675">Receptor</keyword>
<evidence type="ECO:0000256" key="4">
    <source>
        <dbReference type="ARBA" id="ARBA00022729"/>
    </source>
</evidence>
<evidence type="ECO:0000256" key="2">
    <source>
        <dbReference type="ARBA" id="ARBA00022614"/>
    </source>
</evidence>
<evidence type="ECO:0000256" key="6">
    <source>
        <dbReference type="ARBA" id="ARBA00022989"/>
    </source>
</evidence>
<dbReference type="FunFam" id="3.80.10.10:FF:000129">
    <property type="entry name" value="Leucine-rich repeat receptor-like kinase"/>
    <property type="match status" value="1"/>
</dbReference>
<dbReference type="Gramene" id="fgenesh1_pg.C_scaffold_1003901">
    <property type="protein sequence ID" value="fgenesh1_pg.C_scaffold_1003901"/>
    <property type="gene ID" value="fgenesh1_pg.C_scaffold_1003901"/>
</dbReference>
<dbReference type="EMBL" id="GL348713">
    <property type="protein sequence ID" value="EFH67923.1"/>
    <property type="molecule type" value="Genomic_DNA"/>
</dbReference>
<dbReference type="Pfam" id="PF13855">
    <property type="entry name" value="LRR_8"/>
    <property type="match status" value="1"/>
</dbReference>
<dbReference type="STRING" id="81972.D7KIK5"/>
<evidence type="ECO:0000256" key="7">
    <source>
        <dbReference type="ARBA" id="ARBA00023136"/>
    </source>
</evidence>
<evidence type="ECO:0000313" key="11">
    <source>
        <dbReference type="EMBL" id="EFH67923.1"/>
    </source>
</evidence>
<protein>
    <recommendedName>
        <fullName evidence="10">Malectin-like domain-containing protein</fullName>
    </recommendedName>
</protein>
<accession>D7KIK5</accession>
<evidence type="ECO:0000256" key="9">
    <source>
        <dbReference type="SAM" id="Phobius"/>
    </source>
</evidence>
<evidence type="ECO:0000256" key="1">
    <source>
        <dbReference type="ARBA" id="ARBA00004167"/>
    </source>
</evidence>
<keyword evidence="12" id="KW-1185">Reference proteome</keyword>
<dbReference type="SUPFAM" id="SSF52058">
    <property type="entry name" value="L domain-like"/>
    <property type="match status" value="1"/>
</dbReference>
<evidence type="ECO:0000256" key="3">
    <source>
        <dbReference type="ARBA" id="ARBA00022692"/>
    </source>
</evidence>
<keyword evidence="5" id="KW-0677">Repeat</keyword>
<evidence type="ECO:0000256" key="8">
    <source>
        <dbReference type="ARBA" id="ARBA00023170"/>
    </source>
</evidence>
<keyword evidence="6 9" id="KW-1133">Transmembrane helix</keyword>
<proteinExistence type="predicted"/>
<dbReference type="InterPro" id="IPR024788">
    <property type="entry name" value="Malectin-like_Carb-bd_dom"/>
</dbReference>
<dbReference type="AlphaFoldDB" id="D7KIK5"/>
<organism evidence="12">
    <name type="scientific">Arabidopsis lyrata subsp. lyrata</name>
    <name type="common">Lyre-leaved rock-cress</name>
    <dbReference type="NCBI Taxonomy" id="81972"/>
    <lineage>
        <taxon>Eukaryota</taxon>
        <taxon>Viridiplantae</taxon>
        <taxon>Streptophyta</taxon>
        <taxon>Embryophyta</taxon>
        <taxon>Tracheophyta</taxon>
        <taxon>Spermatophyta</taxon>
        <taxon>Magnoliopsida</taxon>
        <taxon>eudicotyledons</taxon>
        <taxon>Gunneridae</taxon>
        <taxon>Pentapetalae</taxon>
        <taxon>rosids</taxon>
        <taxon>malvids</taxon>
        <taxon>Brassicales</taxon>
        <taxon>Brassicaceae</taxon>
        <taxon>Camelineae</taxon>
        <taxon>Arabidopsis</taxon>
    </lineage>
</organism>
<keyword evidence="3 9" id="KW-0812">Transmembrane</keyword>
<feature type="transmembrane region" description="Helical" evidence="9">
    <location>
        <begin position="146"/>
        <end position="170"/>
    </location>
</feature>
<dbReference type="eggNOG" id="ENOG502QQCZ">
    <property type="taxonomic scope" value="Eukaryota"/>
</dbReference>
<sequence length="213" mass="23163">MNTTYLTRQGSLQTFIRADVGATVNQGYRYGIDVFDRVWTPYNFGNWNLSATGLTGEILELISDLTSLEVLDLSNNSLTGSVPEFLANMETLKLINLSGNELNGSIPATLLDKERRGSITLSIEGNAGLCSSASCATTKKKKKNTVIAPVAASLVSVFLIGAGIVTFLILKRKKRSKLGLNPNSGTDHNILKEYLLCKVSPELSGRIQKLLYF</sequence>
<dbReference type="Proteomes" id="UP000008694">
    <property type="component" value="Unassembled WGS sequence"/>
</dbReference>
<evidence type="ECO:0000256" key="5">
    <source>
        <dbReference type="ARBA" id="ARBA00022737"/>
    </source>
</evidence>
<evidence type="ECO:0000259" key="10">
    <source>
        <dbReference type="Pfam" id="PF12819"/>
    </source>
</evidence>
<dbReference type="Pfam" id="PF12819">
    <property type="entry name" value="Malectin_like"/>
    <property type="match status" value="1"/>
</dbReference>
<dbReference type="HOGENOM" id="CLU_1295948_0_0_1"/>
<dbReference type="GO" id="GO:0016020">
    <property type="term" value="C:membrane"/>
    <property type="evidence" value="ECO:0007669"/>
    <property type="project" value="UniProtKB-SubCell"/>
</dbReference>
<dbReference type="InterPro" id="IPR001611">
    <property type="entry name" value="Leu-rich_rpt"/>
</dbReference>
<dbReference type="PRINTS" id="PR00019">
    <property type="entry name" value="LEURICHRPT"/>
</dbReference>
<dbReference type="Gene3D" id="3.80.10.10">
    <property type="entry name" value="Ribonuclease Inhibitor"/>
    <property type="match status" value="1"/>
</dbReference>
<name>D7KIK5_ARALL</name>
<dbReference type="PANTHER" id="PTHR45631">
    <property type="entry name" value="OS07G0107800 PROTEIN-RELATED"/>
    <property type="match status" value="1"/>
</dbReference>
<keyword evidence="7 9" id="KW-0472">Membrane</keyword>
<dbReference type="InterPro" id="IPR032675">
    <property type="entry name" value="LRR_dom_sf"/>
</dbReference>
<reference evidence="12" key="1">
    <citation type="journal article" date="2011" name="Nat. Genet.">
        <title>The Arabidopsis lyrata genome sequence and the basis of rapid genome size change.</title>
        <authorList>
            <person name="Hu T.T."/>
            <person name="Pattyn P."/>
            <person name="Bakker E.G."/>
            <person name="Cao J."/>
            <person name="Cheng J.-F."/>
            <person name="Clark R.M."/>
            <person name="Fahlgren N."/>
            <person name="Fawcett J.A."/>
            <person name="Grimwood J."/>
            <person name="Gundlach H."/>
            <person name="Haberer G."/>
            <person name="Hollister J.D."/>
            <person name="Ossowski S."/>
            <person name="Ottilar R.P."/>
            <person name="Salamov A.A."/>
            <person name="Schneeberger K."/>
            <person name="Spannagl M."/>
            <person name="Wang X."/>
            <person name="Yang L."/>
            <person name="Nasrallah M.E."/>
            <person name="Bergelson J."/>
            <person name="Carrington J.C."/>
            <person name="Gaut B.S."/>
            <person name="Schmutz J."/>
            <person name="Mayer K.F.X."/>
            <person name="Van de Peer Y."/>
            <person name="Grigoriev I.V."/>
            <person name="Nordborg M."/>
            <person name="Weigel D."/>
            <person name="Guo Y.-L."/>
        </authorList>
    </citation>
    <scope>NUCLEOTIDE SEQUENCE [LARGE SCALE GENOMIC DNA]</scope>
    <source>
        <strain evidence="12">cv. MN47</strain>
    </source>
</reference>
<dbReference type="PANTHER" id="PTHR45631:SF144">
    <property type="entry name" value="LRR RECEPTOR-LIKE SERINE_THREONINE-KINASE-RELATED"/>
    <property type="match status" value="1"/>
</dbReference>
<gene>
    <name evidence="11" type="ORF">ARALYDRAFT_337336</name>
</gene>